<evidence type="ECO:0000313" key="1">
    <source>
        <dbReference type="EMBL" id="OAY34843.1"/>
    </source>
</evidence>
<name>A0A2C9UV76_MANES</name>
<accession>A0A2C9UV76</accession>
<organism evidence="1">
    <name type="scientific">Manihot esculenta</name>
    <name type="common">Cassava</name>
    <name type="synonym">Jatropha manihot</name>
    <dbReference type="NCBI Taxonomy" id="3983"/>
    <lineage>
        <taxon>Eukaryota</taxon>
        <taxon>Viridiplantae</taxon>
        <taxon>Streptophyta</taxon>
        <taxon>Embryophyta</taxon>
        <taxon>Tracheophyta</taxon>
        <taxon>Spermatophyta</taxon>
        <taxon>Magnoliopsida</taxon>
        <taxon>eudicotyledons</taxon>
        <taxon>Gunneridae</taxon>
        <taxon>Pentapetalae</taxon>
        <taxon>rosids</taxon>
        <taxon>fabids</taxon>
        <taxon>Malpighiales</taxon>
        <taxon>Euphorbiaceae</taxon>
        <taxon>Crotonoideae</taxon>
        <taxon>Manihoteae</taxon>
        <taxon>Manihot</taxon>
    </lineage>
</organism>
<dbReference type="AlphaFoldDB" id="A0A2C9UV76"/>
<proteinExistence type="predicted"/>
<protein>
    <submittedName>
        <fullName evidence="1">Uncharacterized protein</fullName>
    </submittedName>
</protein>
<sequence length="39" mass="4583">MVSQWKLSIIYPQNLDLDGHRDIGGQFCFCQNELLTFHD</sequence>
<reference evidence="1" key="1">
    <citation type="submission" date="2016-02" db="EMBL/GenBank/DDBJ databases">
        <title>WGS assembly of Manihot esculenta.</title>
        <authorList>
            <person name="Bredeson J.V."/>
            <person name="Prochnik S.E."/>
            <person name="Lyons J.B."/>
            <person name="Schmutz J."/>
            <person name="Grimwood J."/>
            <person name="Vrebalov J."/>
            <person name="Bart R.S."/>
            <person name="Amuge T."/>
            <person name="Ferguson M.E."/>
            <person name="Green R."/>
            <person name="Putnam N."/>
            <person name="Stites J."/>
            <person name="Rounsley S."/>
            <person name="Rokhsar D.S."/>
        </authorList>
    </citation>
    <scope>NUCLEOTIDE SEQUENCE [LARGE SCALE GENOMIC DNA]</scope>
    <source>
        <tissue evidence="1">Leaf</tissue>
    </source>
</reference>
<gene>
    <name evidence="1" type="ORF">MANES_12G051100</name>
</gene>
<dbReference type="EMBL" id="CM004398">
    <property type="protein sequence ID" value="OAY34843.1"/>
    <property type="molecule type" value="Genomic_DNA"/>
</dbReference>